<reference evidence="1 2" key="1">
    <citation type="submission" date="2018-08" db="EMBL/GenBank/DDBJ databases">
        <title>Henriciella mobilis sp. nov., isolated from seawater.</title>
        <authorList>
            <person name="Cheng H."/>
            <person name="Wu Y.-H."/>
            <person name="Xu X.-W."/>
            <person name="Guo L.-L."/>
        </authorList>
    </citation>
    <scope>NUCLEOTIDE SEQUENCE [LARGE SCALE GENOMIC DNA]</scope>
    <source>
        <strain evidence="1 2">CCUG66934</strain>
    </source>
</reference>
<comment type="caution">
    <text evidence="1">The sequence shown here is derived from an EMBL/GenBank/DDBJ whole genome shotgun (WGS) entry which is preliminary data.</text>
</comment>
<sequence length="72" mass="8111">MTTASNFRPAIGQKVLQYIEDDGAWYTLAVKSDLLSPLNGRERVEATYVDYPDDGSITVFVDELYKIPEPLN</sequence>
<dbReference type="AlphaFoldDB" id="A0A399QT09"/>
<name>A0A399QT09_9PROT</name>
<proteinExistence type="predicted"/>
<evidence type="ECO:0000313" key="1">
    <source>
        <dbReference type="EMBL" id="RIJ22076.1"/>
    </source>
</evidence>
<accession>A0A399QT09</accession>
<gene>
    <name evidence="1" type="ORF">D1224_10920</name>
</gene>
<keyword evidence="2" id="KW-1185">Reference proteome</keyword>
<dbReference type="EMBL" id="QWGB01000007">
    <property type="protein sequence ID" value="RIJ22076.1"/>
    <property type="molecule type" value="Genomic_DNA"/>
</dbReference>
<protein>
    <submittedName>
        <fullName evidence="1">Uncharacterized protein</fullName>
    </submittedName>
</protein>
<dbReference type="Proteomes" id="UP000265431">
    <property type="component" value="Unassembled WGS sequence"/>
</dbReference>
<organism evidence="1 2">
    <name type="scientific">Henriciella barbarensis</name>
    <dbReference type="NCBI Taxonomy" id="86342"/>
    <lineage>
        <taxon>Bacteria</taxon>
        <taxon>Pseudomonadati</taxon>
        <taxon>Pseudomonadota</taxon>
        <taxon>Alphaproteobacteria</taxon>
        <taxon>Hyphomonadales</taxon>
        <taxon>Hyphomonadaceae</taxon>
        <taxon>Henriciella</taxon>
    </lineage>
</organism>
<evidence type="ECO:0000313" key="2">
    <source>
        <dbReference type="Proteomes" id="UP000265431"/>
    </source>
</evidence>
<dbReference type="RefSeq" id="WP_119379997.1">
    <property type="nucleotide sequence ID" value="NZ_QWGB01000007.1"/>
</dbReference>